<dbReference type="KEGG" id="epa:110250199"/>
<feature type="chain" id="PRO_5037286911" description="Heme-binding protein 2" evidence="2">
    <location>
        <begin position="19"/>
        <end position="210"/>
    </location>
</feature>
<dbReference type="SUPFAM" id="SSF55136">
    <property type="entry name" value="Probable bacterial effector-binding domain"/>
    <property type="match status" value="1"/>
</dbReference>
<sequence>MFKLGLVLLVACVICTQAKPASKTASTLCRAPNGITSPCYQLIRKTAKYEERKYVSSLWASTSEQVAVGTKISGKISRSCYMRLRGYLSSHNVTMGVPVLYTIKAIPGGKVDFTMSFFLPNNGPNFQPPAPHDKRVRLENKPSMNVYVKVEKNLNYEHRFSKTYAQLLSGYLKADGLAGKYTTPDIMFMAAGYDAPWTAKRTNEFWLLKA</sequence>
<keyword evidence="4" id="KW-1185">Reference proteome</keyword>
<accession>A0A913XZT3</accession>
<reference evidence="3" key="1">
    <citation type="submission" date="2022-11" db="UniProtKB">
        <authorList>
            <consortium name="EnsemblMetazoa"/>
        </authorList>
    </citation>
    <scope>IDENTIFICATION</scope>
</reference>
<dbReference type="PANTHER" id="PTHR11220">
    <property type="entry name" value="HEME-BINDING PROTEIN-RELATED"/>
    <property type="match status" value="1"/>
</dbReference>
<dbReference type="GeneID" id="110250199"/>
<dbReference type="OrthoDB" id="44820at2759"/>
<dbReference type="AlphaFoldDB" id="A0A913XZT3"/>
<name>A0A913XZT3_EXADI</name>
<evidence type="ECO:0000256" key="1">
    <source>
        <dbReference type="ARBA" id="ARBA00009817"/>
    </source>
</evidence>
<evidence type="ECO:0000256" key="2">
    <source>
        <dbReference type="SAM" id="SignalP"/>
    </source>
</evidence>
<dbReference type="RefSeq" id="XP_020912467.1">
    <property type="nucleotide sequence ID" value="XM_021056808.2"/>
</dbReference>
<feature type="signal peptide" evidence="2">
    <location>
        <begin position="1"/>
        <end position="18"/>
    </location>
</feature>
<organism evidence="3 4">
    <name type="scientific">Exaiptasia diaphana</name>
    <name type="common">Tropical sea anemone</name>
    <name type="synonym">Aiptasia pulchella</name>
    <dbReference type="NCBI Taxonomy" id="2652724"/>
    <lineage>
        <taxon>Eukaryota</taxon>
        <taxon>Metazoa</taxon>
        <taxon>Cnidaria</taxon>
        <taxon>Anthozoa</taxon>
        <taxon>Hexacorallia</taxon>
        <taxon>Actiniaria</taxon>
        <taxon>Aiptasiidae</taxon>
        <taxon>Exaiptasia</taxon>
    </lineage>
</organism>
<dbReference type="EnsemblMetazoa" id="XM_021056808.2">
    <property type="protein sequence ID" value="XP_020912467.1"/>
    <property type="gene ID" value="LOC110250199"/>
</dbReference>
<comment type="similarity">
    <text evidence="1">Belongs to the HEBP family.</text>
</comment>
<dbReference type="PANTHER" id="PTHR11220:SF1">
    <property type="entry name" value="HEME-BINDING PROTEIN 2"/>
    <property type="match status" value="1"/>
</dbReference>
<dbReference type="Proteomes" id="UP000887567">
    <property type="component" value="Unplaced"/>
</dbReference>
<evidence type="ECO:0000313" key="4">
    <source>
        <dbReference type="Proteomes" id="UP000887567"/>
    </source>
</evidence>
<protein>
    <recommendedName>
        <fullName evidence="5">Heme-binding protein 2</fullName>
    </recommendedName>
</protein>
<evidence type="ECO:0000313" key="3">
    <source>
        <dbReference type="EnsemblMetazoa" id="XP_020912467.1"/>
    </source>
</evidence>
<dbReference type="InterPro" id="IPR006917">
    <property type="entry name" value="SOUL_heme-bd"/>
</dbReference>
<keyword evidence="2" id="KW-0732">Signal</keyword>
<dbReference type="Pfam" id="PF04832">
    <property type="entry name" value="SOUL"/>
    <property type="match status" value="1"/>
</dbReference>
<dbReference type="Gene3D" id="3.20.80.10">
    <property type="entry name" value="Regulatory factor, effector binding domain"/>
    <property type="match status" value="1"/>
</dbReference>
<dbReference type="InterPro" id="IPR011256">
    <property type="entry name" value="Reg_factor_effector_dom_sf"/>
</dbReference>
<evidence type="ECO:0008006" key="5">
    <source>
        <dbReference type="Google" id="ProtNLM"/>
    </source>
</evidence>
<proteinExistence type="inferred from homology"/>